<accession>A0A2R5L789</accession>
<reference evidence="1" key="1">
    <citation type="submission" date="2018-03" db="EMBL/GenBank/DDBJ databases">
        <title>The relapsing fever spirochete Borrelia turicatae persists in the highly oxidative environment of its soft-bodied tick vector.</title>
        <authorList>
            <person name="Bourret T.J."/>
            <person name="Boyle W.K."/>
            <person name="Valenzuela J.G."/>
            <person name="Oliveira F."/>
            <person name="Lopez J.E."/>
        </authorList>
    </citation>
    <scope>NUCLEOTIDE SEQUENCE</scope>
    <source>
        <strain evidence="1">Kansas strain/isolate</strain>
        <tissue evidence="1">Salivary glands</tissue>
    </source>
</reference>
<proteinExistence type="predicted"/>
<dbReference type="PANTHER" id="PTHR13627:SF32">
    <property type="entry name" value="AGAP006029-PA"/>
    <property type="match status" value="1"/>
</dbReference>
<sequence length="221" mass="25337">MNLIRWRWKRLLLLASCGTLLFLFFNYILKAEEPNGCGNTSETRPCLETLFPRVISALEALGLSAYLCYFSLWGALKLGGPLPWMSKAEVCLRNEELLHIDEGQLLKTFRRWGTAALYDSANGLYRVKLTDDGRPCEAYLYVFEEDKAMRVVRRVGWKNRLLPPGACEVLHCFPSSLIVPPLKELQFLGKSIAVPREGFEIQKYLFPDSWWKEVEPPKCAT</sequence>
<dbReference type="EMBL" id="GGLE01001225">
    <property type="protein sequence ID" value="MBY05351.1"/>
    <property type="molecule type" value="Transcribed_RNA"/>
</dbReference>
<organism evidence="1">
    <name type="scientific">Ornithodoros turicata</name>
    <dbReference type="NCBI Taxonomy" id="34597"/>
    <lineage>
        <taxon>Eukaryota</taxon>
        <taxon>Metazoa</taxon>
        <taxon>Ecdysozoa</taxon>
        <taxon>Arthropoda</taxon>
        <taxon>Chelicerata</taxon>
        <taxon>Arachnida</taxon>
        <taxon>Acari</taxon>
        <taxon>Parasitiformes</taxon>
        <taxon>Ixodida</taxon>
        <taxon>Ixodoidea</taxon>
        <taxon>Argasidae</taxon>
        <taxon>Ornithodorinae</taxon>
        <taxon>Ornithodoros</taxon>
    </lineage>
</organism>
<dbReference type="PANTHER" id="PTHR13627">
    <property type="entry name" value="FUKUTIN RELATED PROTEIN"/>
    <property type="match status" value="1"/>
</dbReference>
<evidence type="ECO:0000313" key="1">
    <source>
        <dbReference type="EMBL" id="MBY05351.1"/>
    </source>
</evidence>
<name>A0A2R5L789_9ACAR</name>
<dbReference type="InterPro" id="IPR052613">
    <property type="entry name" value="LicD_transferase"/>
</dbReference>
<protein>
    <submittedName>
        <fullName evidence="1">Putative secreted protein</fullName>
    </submittedName>
</protein>
<dbReference type="AlphaFoldDB" id="A0A2R5L789"/>